<dbReference type="EMBL" id="JAPWDV010000001">
    <property type="protein sequence ID" value="KAJ6224344.1"/>
    <property type="molecule type" value="Genomic_DNA"/>
</dbReference>
<accession>A0A9Q0MEZ3</accession>
<evidence type="ECO:0000313" key="1">
    <source>
        <dbReference type="EMBL" id="KAJ6224344.1"/>
    </source>
</evidence>
<protein>
    <submittedName>
        <fullName evidence="1">Uncharacterized protein</fullName>
    </submittedName>
</protein>
<name>A0A9Q0MEZ3_BLOTA</name>
<evidence type="ECO:0000313" key="2">
    <source>
        <dbReference type="Proteomes" id="UP001142055"/>
    </source>
</evidence>
<sequence>HIRLEIEKEKSEVGVQTFIRFVRERKATARINESGLACQTQMDTFGSPVSDEPN</sequence>
<keyword evidence="2" id="KW-1185">Reference proteome</keyword>
<dbReference type="AlphaFoldDB" id="A0A9Q0MEZ3"/>
<gene>
    <name evidence="1" type="ORF">RDWZM_002889</name>
</gene>
<proteinExistence type="predicted"/>
<comment type="caution">
    <text evidence="1">The sequence shown here is derived from an EMBL/GenBank/DDBJ whole genome shotgun (WGS) entry which is preliminary data.</text>
</comment>
<feature type="non-terminal residue" evidence="1">
    <location>
        <position position="1"/>
    </location>
</feature>
<dbReference type="Proteomes" id="UP001142055">
    <property type="component" value="Chromosome 1"/>
</dbReference>
<organism evidence="1 2">
    <name type="scientific">Blomia tropicalis</name>
    <name type="common">Mite</name>
    <dbReference type="NCBI Taxonomy" id="40697"/>
    <lineage>
        <taxon>Eukaryota</taxon>
        <taxon>Metazoa</taxon>
        <taxon>Ecdysozoa</taxon>
        <taxon>Arthropoda</taxon>
        <taxon>Chelicerata</taxon>
        <taxon>Arachnida</taxon>
        <taxon>Acari</taxon>
        <taxon>Acariformes</taxon>
        <taxon>Sarcoptiformes</taxon>
        <taxon>Astigmata</taxon>
        <taxon>Glycyphagoidea</taxon>
        <taxon>Echimyopodidae</taxon>
        <taxon>Blomia</taxon>
    </lineage>
</organism>
<reference evidence="1" key="1">
    <citation type="submission" date="2022-12" db="EMBL/GenBank/DDBJ databases">
        <title>Genome assemblies of Blomia tropicalis.</title>
        <authorList>
            <person name="Cui Y."/>
        </authorList>
    </citation>
    <scope>NUCLEOTIDE SEQUENCE</scope>
    <source>
        <tissue evidence="1">Adult mites</tissue>
    </source>
</reference>